<evidence type="ECO:0000313" key="2">
    <source>
        <dbReference type="EMBL" id="GAX73487.1"/>
    </source>
</evidence>
<reference evidence="2 3" key="1">
    <citation type="submission" date="2017-08" db="EMBL/GenBank/DDBJ databases">
        <title>Acidophilic green algal genome provides insights into adaptation to an acidic environment.</title>
        <authorList>
            <person name="Hirooka S."/>
            <person name="Hirose Y."/>
            <person name="Kanesaki Y."/>
            <person name="Higuchi S."/>
            <person name="Fujiwara T."/>
            <person name="Onuma R."/>
            <person name="Era A."/>
            <person name="Ohbayashi R."/>
            <person name="Uzuka A."/>
            <person name="Nozaki H."/>
            <person name="Yoshikawa H."/>
            <person name="Miyagishima S.Y."/>
        </authorList>
    </citation>
    <scope>NUCLEOTIDE SEQUENCE [LARGE SCALE GENOMIC DNA]</scope>
    <source>
        <strain evidence="2 3">NIES-2499</strain>
    </source>
</reference>
<feature type="chain" id="PRO_5012513021" description="Secreted protein" evidence="1">
    <location>
        <begin position="37"/>
        <end position="742"/>
    </location>
</feature>
<dbReference type="Proteomes" id="UP000232323">
    <property type="component" value="Unassembled WGS sequence"/>
</dbReference>
<evidence type="ECO:0008006" key="4">
    <source>
        <dbReference type="Google" id="ProtNLM"/>
    </source>
</evidence>
<accession>A0A250WRL1</accession>
<dbReference type="InterPro" id="IPR014867">
    <property type="entry name" value="Spore_coat_CotH_CotH2/3/7"/>
</dbReference>
<proteinExistence type="predicted"/>
<gene>
    <name evidence="2" type="ORF">CEUSTIGMA_g939.t1</name>
</gene>
<keyword evidence="3" id="KW-1185">Reference proteome</keyword>
<dbReference type="AlphaFoldDB" id="A0A250WRL1"/>
<dbReference type="EMBL" id="BEGY01000003">
    <property type="protein sequence ID" value="GAX73487.1"/>
    <property type="molecule type" value="Genomic_DNA"/>
</dbReference>
<dbReference type="STRING" id="1157962.A0A250WRL1"/>
<dbReference type="Pfam" id="PF08757">
    <property type="entry name" value="CotH"/>
    <property type="match status" value="2"/>
</dbReference>
<protein>
    <recommendedName>
        <fullName evidence="4">Secreted protein</fullName>
    </recommendedName>
</protein>
<dbReference type="OrthoDB" id="540213at2759"/>
<name>A0A250WRL1_9CHLO</name>
<evidence type="ECO:0000313" key="3">
    <source>
        <dbReference type="Proteomes" id="UP000232323"/>
    </source>
</evidence>
<comment type="caution">
    <text evidence="2">The sequence shown here is derived from an EMBL/GenBank/DDBJ whole genome shotgun (WGS) entry which is preliminary data.</text>
</comment>
<sequence>MRIIADSSMPSSCAHIVRTLLLFMFMTALCSYQSTAQSLMRRDRIATATTDAANQETSHQHIINGSSRCCVLLASAGFNPQGTGYMQREGGGLPLVLIDTEGVTIPDLVRVPASLCTCGSPNGIDYDGEVMIEIRGSSSARDATKKSYSFNKLHKVNTSVDESSMFAKGYLDPPSILSDSEASTAVEASSKKQEKSRTFMGFPPGDTFDLYGPENDRTMGMRNLMAMWVGRSMGHYASRTQYCEMFLVQDGLPLSAEKHYWGVYLAMEKIERSKSRVDITALNPWSEEGDQAQGIADKGELVTMQDGLLMTAHDDGVSKVASSSITPKKRALAAALMQRQKSLANPQSLIHTDHRDTQAEDEITGGYLIRYEHGKVKNHSVTFTALNSRPGTGNTSDILKAVNLCLHGGHRYGELKDTASLPGFLPVRPLPYILAYPDLNSVKWHIDSSFNLTHRQSSDMMNGSSLMLDADGSSDVTEGQIISQISDVVQRERQQVLQYISRYMTDVEVAFQLTSYCSNITGSSAISQSSTSWRDLVDESAFIDYMLATELTKNPDGYRGSVYMSKDRGEKLMMGPMWDYNEAFGLCCGFPIQGWDHQGVSNGSSGGSAISVQGWRFNICEEPLRCLADPIDGVSLWYQLAWKDMSFRESVAQRWQQLRASPGGALSDSAILSLFSNATVDIEPAAMRNYRRWADVLSSPYFESDKEQFHWSVAQLVNWTVGHVQWMDQELMKVVSNPRNRP</sequence>
<evidence type="ECO:0000256" key="1">
    <source>
        <dbReference type="SAM" id="SignalP"/>
    </source>
</evidence>
<keyword evidence="1" id="KW-0732">Signal</keyword>
<feature type="signal peptide" evidence="1">
    <location>
        <begin position="1"/>
        <end position="36"/>
    </location>
</feature>
<organism evidence="2 3">
    <name type="scientific">Chlamydomonas eustigma</name>
    <dbReference type="NCBI Taxonomy" id="1157962"/>
    <lineage>
        <taxon>Eukaryota</taxon>
        <taxon>Viridiplantae</taxon>
        <taxon>Chlorophyta</taxon>
        <taxon>core chlorophytes</taxon>
        <taxon>Chlorophyceae</taxon>
        <taxon>CS clade</taxon>
        <taxon>Chlamydomonadales</taxon>
        <taxon>Chlamydomonadaceae</taxon>
        <taxon>Chlamydomonas</taxon>
    </lineage>
</organism>